<proteinExistence type="predicted"/>
<evidence type="ECO:0000313" key="2">
    <source>
        <dbReference type="Proteomes" id="UP001565369"/>
    </source>
</evidence>
<accession>A0ABV4G457</accession>
<organism evidence="1 2">
    <name type="scientific">Bradyrhizobium ottawaense</name>
    <dbReference type="NCBI Taxonomy" id="931866"/>
    <lineage>
        <taxon>Bacteria</taxon>
        <taxon>Pseudomonadati</taxon>
        <taxon>Pseudomonadota</taxon>
        <taxon>Alphaproteobacteria</taxon>
        <taxon>Hyphomicrobiales</taxon>
        <taxon>Nitrobacteraceae</taxon>
        <taxon>Bradyrhizobium</taxon>
    </lineage>
</organism>
<protein>
    <submittedName>
        <fullName evidence="1">Uncharacterized protein</fullName>
    </submittedName>
</protein>
<reference evidence="1 2" key="1">
    <citation type="submission" date="2024-07" db="EMBL/GenBank/DDBJ databases">
        <title>Genomic Encyclopedia of Type Strains, Phase V (KMG-V): Genome sequencing to study the core and pangenomes of soil and plant-associated prokaryotes.</title>
        <authorList>
            <person name="Whitman W."/>
        </authorList>
    </citation>
    <scope>NUCLEOTIDE SEQUENCE [LARGE SCALE GENOMIC DNA]</scope>
    <source>
        <strain evidence="1 2">USDA 152</strain>
    </source>
</reference>
<keyword evidence="2" id="KW-1185">Reference proteome</keyword>
<dbReference type="Proteomes" id="UP001565369">
    <property type="component" value="Unassembled WGS sequence"/>
</dbReference>
<sequence>MEQGGAAILRLVEGDDVAGKSGLFFNGMNEARANPQAYDAAARKRLRELSLKLTGLAR</sequence>
<gene>
    <name evidence="1" type="ORF">ABIG07_007628</name>
</gene>
<name>A0ABV4G457_9BRAD</name>
<evidence type="ECO:0000313" key="1">
    <source>
        <dbReference type="EMBL" id="MEY9458680.1"/>
    </source>
</evidence>
<dbReference type="EMBL" id="JBGBZJ010000003">
    <property type="protein sequence ID" value="MEY9458680.1"/>
    <property type="molecule type" value="Genomic_DNA"/>
</dbReference>
<comment type="caution">
    <text evidence="1">The sequence shown here is derived from an EMBL/GenBank/DDBJ whole genome shotgun (WGS) entry which is preliminary data.</text>
</comment>